<name>A2Q181_MEDTR</name>
<sequence>MIVFKITLDTFNLSYNTTSKQSKFPEITAHFRGANVKLDSKGAFLTIYEGIECFAFFFPGGPIFGSLAQRNLLVGYDLEKSIVSFKPIILPNLLGRLIIKFYILFHISLRTNFASIDP</sequence>
<dbReference type="PANTHER" id="PTHR47967:SF66">
    <property type="entry name" value="ASPARTIC PROTEINASE CDR1-RELATED"/>
    <property type="match status" value="1"/>
</dbReference>
<dbReference type="MEROPS" id="A01.069"/>
<accession>A2Q181</accession>
<evidence type="ECO:0000256" key="1">
    <source>
        <dbReference type="ARBA" id="ARBA00022670"/>
    </source>
</evidence>
<dbReference type="GO" id="GO:0006508">
    <property type="term" value="P:proteolysis"/>
    <property type="evidence" value="ECO:0007669"/>
    <property type="project" value="UniProtKB-KW"/>
</dbReference>
<dbReference type="Gramene" id="rna12830">
    <property type="protein sequence ID" value="RHN76491.1"/>
    <property type="gene ID" value="gene12830"/>
</dbReference>
<reference evidence="4" key="1">
    <citation type="submission" date="2004-05" db="EMBL/GenBank/DDBJ databases">
        <authorList>
            <person name="Town C.D."/>
        </authorList>
    </citation>
    <scope>NUCLEOTIDE SEQUENCE</scope>
</reference>
<protein>
    <submittedName>
        <fullName evidence="4">Peptidase aspartic, catalytic</fullName>
    </submittedName>
    <submittedName>
        <fullName evidence="5">Putative nepenthesin</fullName>
        <ecNumber evidence="5">3.4.23.12</ecNumber>
    </submittedName>
</protein>
<dbReference type="InterPro" id="IPR021109">
    <property type="entry name" value="Peptidase_aspartic_dom_sf"/>
</dbReference>
<dbReference type="EMBL" id="PSQE01000002">
    <property type="protein sequence ID" value="RHN76491.1"/>
    <property type="molecule type" value="Genomic_DNA"/>
</dbReference>
<dbReference type="Proteomes" id="UP000265566">
    <property type="component" value="Chromosome 2"/>
</dbReference>
<dbReference type="InterPro" id="IPR051708">
    <property type="entry name" value="Plant_Aspart_Prot_A1"/>
</dbReference>
<evidence type="ECO:0000313" key="5">
    <source>
        <dbReference type="EMBL" id="RHN76491.1"/>
    </source>
</evidence>
<keyword evidence="1" id="KW-0645">Protease</keyword>
<dbReference type="Gene3D" id="2.40.70.10">
    <property type="entry name" value="Acid Proteases"/>
    <property type="match status" value="1"/>
</dbReference>
<evidence type="ECO:0000256" key="2">
    <source>
        <dbReference type="ARBA" id="ARBA00022801"/>
    </source>
</evidence>
<dbReference type="AlphaFoldDB" id="A2Q181"/>
<dbReference type="InterPro" id="IPR033121">
    <property type="entry name" value="PEPTIDASE_A1"/>
</dbReference>
<dbReference type="EC" id="3.4.23.12" evidence="5"/>
<reference evidence="5" key="4">
    <citation type="journal article" date="2018" name="Nat. Plants">
        <title>Whole-genome landscape of Medicago truncatula symbiotic genes.</title>
        <authorList>
            <person name="Pecrix Y."/>
            <person name="Gamas P."/>
            <person name="Carrere S."/>
        </authorList>
    </citation>
    <scope>NUCLEOTIDE SEQUENCE</scope>
    <source>
        <tissue evidence="5">Leaves</tissue>
    </source>
</reference>
<reference evidence="4" key="2">
    <citation type="submission" date="2007-03" db="EMBL/GenBank/DDBJ databases">
        <authorList>
            <consortium name="The International Medicago Genome Annotation Group"/>
        </authorList>
    </citation>
    <scope>NUCLEOTIDE SEQUENCE</scope>
</reference>
<dbReference type="PANTHER" id="PTHR47967">
    <property type="entry name" value="OS07G0603500 PROTEIN-RELATED"/>
    <property type="match status" value="1"/>
</dbReference>
<dbReference type="EMBL" id="AC148340">
    <property type="protein sequence ID" value="ABN05697.1"/>
    <property type="molecule type" value="Genomic_DNA"/>
</dbReference>
<evidence type="ECO:0000313" key="4">
    <source>
        <dbReference type="EMBL" id="ABN05697.1"/>
    </source>
</evidence>
<evidence type="ECO:0000313" key="6">
    <source>
        <dbReference type="Proteomes" id="UP000265566"/>
    </source>
</evidence>
<keyword evidence="2 5" id="KW-0378">Hydrolase</keyword>
<dbReference type="SUPFAM" id="SSF50630">
    <property type="entry name" value="Acid proteases"/>
    <property type="match status" value="1"/>
</dbReference>
<dbReference type="PROSITE" id="PS51767">
    <property type="entry name" value="PEPTIDASE_A1"/>
    <property type="match status" value="1"/>
</dbReference>
<dbReference type="Pfam" id="PF14541">
    <property type="entry name" value="TAXi_C"/>
    <property type="match status" value="1"/>
</dbReference>
<proteinExistence type="predicted"/>
<dbReference type="GO" id="GO:0008233">
    <property type="term" value="F:peptidase activity"/>
    <property type="evidence" value="ECO:0007669"/>
    <property type="project" value="UniProtKB-KW"/>
</dbReference>
<reference evidence="6" key="3">
    <citation type="journal article" date="2018" name="Nat. Plants">
        <title>Whole-genome landscape of Medicago truncatula symbiotic genes.</title>
        <authorList>
            <person name="Pecrix Y."/>
            <person name="Staton S.E."/>
            <person name="Sallet E."/>
            <person name="Lelandais-Briere C."/>
            <person name="Moreau S."/>
            <person name="Carrere S."/>
            <person name="Blein T."/>
            <person name="Jardinaud M.F."/>
            <person name="Latrasse D."/>
            <person name="Zouine M."/>
            <person name="Zahm M."/>
            <person name="Kreplak J."/>
            <person name="Mayjonade B."/>
            <person name="Satge C."/>
            <person name="Perez M."/>
            <person name="Cauet S."/>
            <person name="Marande W."/>
            <person name="Chantry-Darmon C."/>
            <person name="Lopez-Roques C."/>
            <person name="Bouchez O."/>
            <person name="Berard A."/>
            <person name="Debelle F."/>
            <person name="Munos S."/>
            <person name="Bendahmane A."/>
            <person name="Berges H."/>
            <person name="Niebel A."/>
            <person name="Buitink J."/>
            <person name="Frugier F."/>
            <person name="Benhamed M."/>
            <person name="Crespi M."/>
            <person name="Gouzy J."/>
            <person name="Gamas P."/>
        </authorList>
    </citation>
    <scope>NUCLEOTIDE SEQUENCE [LARGE SCALE GENOMIC DNA]</scope>
    <source>
        <strain evidence="6">cv. Jemalong A17</strain>
    </source>
</reference>
<feature type="domain" description="Peptidase A1" evidence="3">
    <location>
        <begin position="1"/>
        <end position="86"/>
    </location>
</feature>
<evidence type="ECO:0000259" key="3">
    <source>
        <dbReference type="PROSITE" id="PS51767"/>
    </source>
</evidence>
<dbReference type="InterPro" id="IPR032799">
    <property type="entry name" value="TAXi_C"/>
</dbReference>
<gene>
    <name evidence="4" type="ORF">MtrDRAFT_AC148340g31v2</name>
    <name evidence="5" type="ORF">MtrunA17_Chr2g0332741</name>
</gene>
<organism evidence="4">
    <name type="scientific">Medicago truncatula</name>
    <name type="common">Barrel medic</name>
    <name type="synonym">Medicago tribuloides</name>
    <dbReference type="NCBI Taxonomy" id="3880"/>
    <lineage>
        <taxon>Eukaryota</taxon>
        <taxon>Viridiplantae</taxon>
        <taxon>Streptophyta</taxon>
        <taxon>Embryophyta</taxon>
        <taxon>Tracheophyta</taxon>
        <taxon>Spermatophyta</taxon>
        <taxon>Magnoliopsida</taxon>
        <taxon>eudicotyledons</taxon>
        <taxon>Gunneridae</taxon>
        <taxon>Pentapetalae</taxon>
        <taxon>rosids</taxon>
        <taxon>fabids</taxon>
        <taxon>Fabales</taxon>
        <taxon>Fabaceae</taxon>
        <taxon>Papilionoideae</taxon>
        <taxon>50 kb inversion clade</taxon>
        <taxon>NPAAA clade</taxon>
        <taxon>Hologalegina</taxon>
        <taxon>IRL clade</taxon>
        <taxon>Trifolieae</taxon>
        <taxon>Medicago</taxon>
    </lineage>
</organism>